<evidence type="ECO:0000256" key="2">
    <source>
        <dbReference type="ARBA" id="ARBA00008231"/>
    </source>
</evidence>
<evidence type="ECO:0000313" key="6">
    <source>
        <dbReference type="EMBL" id="CAE7719613.1"/>
    </source>
</evidence>
<dbReference type="InterPro" id="IPR011419">
    <property type="entry name" value="ATP12_ATP_synth-F1-assembly"/>
</dbReference>
<dbReference type="GO" id="GO:0033615">
    <property type="term" value="P:mitochondrial proton-transporting ATP synthase complex assembly"/>
    <property type="evidence" value="ECO:0007669"/>
    <property type="project" value="TreeGrafter"/>
</dbReference>
<dbReference type="PANTHER" id="PTHR21013:SF10">
    <property type="entry name" value="ATP SYNTHASE MITOCHONDRIAL F1 COMPLEX ASSEMBLY FACTOR 2"/>
    <property type="match status" value="1"/>
</dbReference>
<dbReference type="Proteomes" id="UP000601435">
    <property type="component" value="Unassembled WGS sequence"/>
</dbReference>
<dbReference type="Gene3D" id="3.30.2180.10">
    <property type="entry name" value="ATP12-like"/>
    <property type="match status" value="1"/>
</dbReference>
<dbReference type="GO" id="GO:0005739">
    <property type="term" value="C:mitochondrion"/>
    <property type="evidence" value="ECO:0007669"/>
    <property type="project" value="UniProtKB-SubCell"/>
</dbReference>
<evidence type="ECO:0000256" key="5">
    <source>
        <dbReference type="ARBA" id="ARBA00023186"/>
    </source>
</evidence>
<evidence type="ECO:0000313" key="7">
    <source>
        <dbReference type="Proteomes" id="UP000601435"/>
    </source>
</evidence>
<gene>
    <name evidence="6" type="primary">ATPAF2</name>
    <name evidence="6" type="ORF">SNEC2469_LOCUS20745</name>
</gene>
<evidence type="ECO:0000256" key="3">
    <source>
        <dbReference type="ARBA" id="ARBA00022946"/>
    </source>
</evidence>
<dbReference type="AlphaFoldDB" id="A0A812XE46"/>
<keyword evidence="4" id="KW-0496">Mitochondrion</keyword>
<dbReference type="SUPFAM" id="SSF160909">
    <property type="entry name" value="ATP12-like"/>
    <property type="match status" value="1"/>
</dbReference>
<dbReference type="SUPFAM" id="SSF51197">
    <property type="entry name" value="Clavaminate synthase-like"/>
    <property type="match status" value="1"/>
</dbReference>
<dbReference type="InterPro" id="IPR042272">
    <property type="entry name" value="ATP12_ATP_synth-F1-assembly_N"/>
</dbReference>
<comment type="caution">
    <text evidence="6">The sequence shown here is derived from an EMBL/GenBank/DDBJ whole genome shotgun (WGS) entry which is preliminary data.</text>
</comment>
<dbReference type="InterPro" id="IPR023335">
    <property type="entry name" value="ATP12_ortho_dom_sf"/>
</dbReference>
<proteinExistence type="inferred from homology"/>
<dbReference type="Gene3D" id="1.10.3580.10">
    <property type="entry name" value="ATP12 ATPase"/>
    <property type="match status" value="1"/>
</dbReference>
<keyword evidence="5" id="KW-0143">Chaperone</keyword>
<evidence type="ECO:0000256" key="4">
    <source>
        <dbReference type="ARBA" id="ARBA00023128"/>
    </source>
</evidence>
<dbReference type="Gene3D" id="2.60.120.620">
    <property type="entry name" value="q2cbj1_9rhob like domain"/>
    <property type="match status" value="1"/>
</dbReference>
<reference evidence="6" key="1">
    <citation type="submission" date="2021-02" db="EMBL/GenBank/DDBJ databases">
        <authorList>
            <person name="Dougan E. K."/>
            <person name="Rhodes N."/>
            <person name="Thang M."/>
            <person name="Chan C."/>
        </authorList>
    </citation>
    <scope>NUCLEOTIDE SEQUENCE</scope>
</reference>
<comment type="subcellular location">
    <subcellularLocation>
        <location evidence="1">Mitochondrion</location>
    </subcellularLocation>
</comment>
<accession>A0A812XE46</accession>
<keyword evidence="3" id="KW-0809">Transit peptide</keyword>
<dbReference type="Pfam" id="PF07542">
    <property type="entry name" value="ATP12"/>
    <property type="match status" value="1"/>
</dbReference>
<name>A0A812XE46_9DINO</name>
<dbReference type="Pfam" id="PF05721">
    <property type="entry name" value="PhyH"/>
    <property type="match status" value="1"/>
</dbReference>
<sequence length="534" mass="58941">MLRLASAVGRSAGRGLVTATRPKQIKRFYEEVSIEEVGGLFRVLLDGKVVKTPKGTTLDLPGVGVAHRVAREWRAQGENLEPLEMPFTTLGCTALDITQKDPEGCIDRMMPFLEMDTVCFQVDEEFLAERQEQEWRPLREWFQQEYAVKLGVATGLGSPGHPEETMLRVAEQLLTRDAWELCALEIATQTAKSLIVASALLDRSTSAEDAMRWAQLEENFQIERWGLVEGDHDVTESEVFTEQTGQQAIKHALIAQKHCEADALRRSMPGTARQGYGRHLMRFVLSLAPFVLLGDMALVAPLARLPPSSTSAEIAHVLIRDGIVVLDQWTSPEKVAAALQELETGRMSEGRNVRFGGSTQLLKWPLDAEKEPALQSLAQDAVLQEAIELARRAHGEGSHHSIAWEVRLLILAPGTPEGDMHRDVVDTSKVPLERPLQWGLNTIWAVDDFTMDNGATRFVPGSHSGKYPQGHWSGEHPEAQEAGAAAMPAGSVVVYYASTLHGSGENRSPKPRTGLNFNYAFVDEAGGRPFDWGF</sequence>
<dbReference type="EMBL" id="CAJNJA010036363">
    <property type="protein sequence ID" value="CAE7719613.1"/>
    <property type="molecule type" value="Genomic_DNA"/>
</dbReference>
<dbReference type="InterPro" id="IPR008775">
    <property type="entry name" value="Phytyl_CoA_dOase-like"/>
</dbReference>
<dbReference type="PANTHER" id="PTHR21013">
    <property type="entry name" value="ATP SYNTHASE MITOCHONDRIAL F1 COMPLEX ASSEMBLY FACTOR 2/ATP12 PROTEIN, MITOCHONDRIAL PRECURSOR"/>
    <property type="match status" value="1"/>
</dbReference>
<dbReference type="OrthoDB" id="5673at2759"/>
<evidence type="ECO:0000256" key="1">
    <source>
        <dbReference type="ARBA" id="ARBA00004173"/>
    </source>
</evidence>
<protein>
    <submittedName>
        <fullName evidence="6">ATPAF2 protein</fullName>
    </submittedName>
</protein>
<keyword evidence="7" id="KW-1185">Reference proteome</keyword>
<comment type="similarity">
    <text evidence="2">Belongs to the ATP12 family.</text>
</comment>
<organism evidence="6 7">
    <name type="scientific">Symbiodinium necroappetens</name>
    <dbReference type="NCBI Taxonomy" id="1628268"/>
    <lineage>
        <taxon>Eukaryota</taxon>
        <taxon>Sar</taxon>
        <taxon>Alveolata</taxon>
        <taxon>Dinophyceae</taxon>
        <taxon>Suessiales</taxon>
        <taxon>Symbiodiniaceae</taxon>
        <taxon>Symbiodinium</taxon>
    </lineage>
</organism>